<dbReference type="InterPro" id="IPR035699">
    <property type="entry name" value="AAA_6"/>
</dbReference>
<evidence type="ECO:0000256" key="1">
    <source>
        <dbReference type="ARBA" id="ARBA00022723"/>
    </source>
</evidence>
<dbReference type="AlphaFoldDB" id="A0A6H5IB79"/>
<dbReference type="InterPro" id="IPR038441">
    <property type="entry name" value="THAP_Znf_sf"/>
</dbReference>
<keyword evidence="2 5" id="KW-0863">Zinc-finger</keyword>
<dbReference type="InterPro" id="IPR006612">
    <property type="entry name" value="THAP_Znf"/>
</dbReference>
<dbReference type="GO" id="GO:0008270">
    <property type="term" value="F:zinc ion binding"/>
    <property type="evidence" value="ECO:0007669"/>
    <property type="project" value="UniProtKB-KW"/>
</dbReference>
<dbReference type="GO" id="GO:0003677">
    <property type="term" value="F:DNA binding"/>
    <property type="evidence" value="ECO:0007669"/>
    <property type="project" value="UniProtKB-UniRule"/>
</dbReference>
<keyword evidence="8" id="KW-1185">Reference proteome</keyword>
<dbReference type="Gene3D" id="3.40.50.300">
    <property type="entry name" value="P-loop containing nucleotide triphosphate hydrolases"/>
    <property type="match status" value="1"/>
</dbReference>
<dbReference type="Proteomes" id="UP000479190">
    <property type="component" value="Unassembled WGS sequence"/>
</dbReference>
<dbReference type="InterPro" id="IPR026983">
    <property type="entry name" value="DHC"/>
</dbReference>
<reference evidence="7 8" key="1">
    <citation type="submission" date="2020-02" db="EMBL/GenBank/DDBJ databases">
        <authorList>
            <person name="Ferguson B K."/>
        </authorList>
    </citation>
    <scope>NUCLEOTIDE SEQUENCE [LARGE SCALE GENOMIC DNA]</scope>
</reference>
<feature type="domain" description="THAP-type" evidence="6">
    <location>
        <begin position="143"/>
        <end position="223"/>
    </location>
</feature>
<dbReference type="GO" id="GO:0007018">
    <property type="term" value="P:microtubule-based movement"/>
    <property type="evidence" value="ECO:0007669"/>
    <property type="project" value="InterPro"/>
</dbReference>
<sequence>MVSNLLFLDTSRASVLWSAVSRPSPHSASRTLTMTQLRRSSTSTYGDHVIREADYVHSFIQSQAQDGVVHYVPQDRAEDRALHKSQFMVPWSEVIARAYAMTLVLKKLRYCWLTAARLDTVKATCADRCHATHERVEGSDGLAPAAGRVNRDLCSNRQSERTENEQFPTNELRRMQWLSALGITKASKHACICSDHFEAEDLYIKDHEVDRRHITDTAIPSVNLTILQRSSISAPLRSEPIRNDCPPSSSNEASASCMQIDEDDIREFDIATASFDIDEHIICKAFGVQITRPHQIPAPYCLSKSVENDGLVQSGTWGCFDEFNRIDLPVLSVAAQQITIVLTARKEKKNQFLFSLVNLRSCTMPSSIVVSPFSEPSAAWSHIAGISS</sequence>
<gene>
    <name evidence="7" type="ORF">TBRA_LOCUS4418</name>
</gene>
<organism evidence="7 8">
    <name type="scientific">Trichogramma brassicae</name>
    <dbReference type="NCBI Taxonomy" id="86971"/>
    <lineage>
        <taxon>Eukaryota</taxon>
        <taxon>Metazoa</taxon>
        <taxon>Ecdysozoa</taxon>
        <taxon>Arthropoda</taxon>
        <taxon>Hexapoda</taxon>
        <taxon>Insecta</taxon>
        <taxon>Pterygota</taxon>
        <taxon>Neoptera</taxon>
        <taxon>Endopterygota</taxon>
        <taxon>Hymenoptera</taxon>
        <taxon>Apocrita</taxon>
        <taxon>Proctotrupomorpha</taxon>
        <taxon>Chalcidoidea</taxon>
        <taxon>Trichogrammatidae</taxon>
        <taxon>Trichogramma</taxon>
    </lineage>
</organism>
<dbReference type="Gene3D" id="6.20.210.20">
    <property type="entry name" value="THAP domain"/>
    <property type="match status" value="1"/>
</dbReference>
<dbReference type="Pfam" id="PF12774">
    <property type="entry name" value="AAA_6"/>
    <property type="match status" value="1"/>
</dbReference>
<keyword evidence="3" id="KW-0862">Zinc</keyword>
<dbReference type="Pfam" id="PF05485">
    <property type="entry name" value="THAP"/>
    <property type="match status" value="1"/>
</dbReference>
<dbReference type="SUPFAM" id="SSF57716">
    <property type="entry name" value="Glucocorticoid receptor-like (DNA-binding domain)"/>
    <property type="match status" value="1"/>
</dbReference>
<keyword evidence="4 5" id="KW-0238">DNA-binding</keyword>
<dbReference type="PROSITE" id="PS50950">
    <property type="entry name" value="ZF_THAP"/>
    <property type="match status" value="1"/>
</dbReference>
<dbReference type="GO" id="GO:0045505">
    <property type="term" value="F:dynein intermediate chain binding"/>
    <property type="evidence" value="ECO:0007669"/>
    <property type="project" value="InterPro"/>
</dbReference>
<dbReference type="GO" id="GO:0030286">
    <property type="term" value="C:dynein complex"/>
    <property type="evidence" value="ECO:0007669"/>
    <property type="project" value="InterPro"/>
</dbReference>
<dbReference type="InterPro" id="IPR027417">
    <property type="entry name" value="P-loop_NTPase"/>
</dbReference>
<dbReference type="OrthoDB" id="447173at2759"/>
<protein>
    <recommendedName>
        <fullName evidence="6">THAP-type domain-containing protein</fullName>
    </recommendedName>
</protein>
<dbReference type="GO" id="GO:0051959">
    <property type="term" value="F:dynein light intermediate chain binding"/>
    <property type="evidence" value="ECO:0007669"/>
    <property type="project" value="InterPro"/>
</dbReference>
<evidence type="ECO:0000256" key="3">
    <source>
        <dbReference type="ARBA" id="ARBA00022833"/>
    </source>
</evidence>
<evidence type="ECO:0000256" key="4">
    <source>
        <dbReference type="ARBA" id="ARBA00023125"/>
    </source>
</evidence>
<dbReference type="PANTHER" id="PTHR46961:SF18">
    <property type="entry name" value="DYNEIN AXONEMAL HEAVY CHAIN 5"/>
    <property type="match status" value="1"/>
</dbReference>
<dbReference type="EMBL" id="CADCXV010000678">
    <property type="protein sequence ID" value="CAB0032480.1"/>
    <property type="molecule type" value="Genomic_DNA"/>
</dbReference>
<dbReference type="PANTHER" id="PTHR46961">
    <property type="entry name" value="DYNEIN HEAVY CHAIN 1, AXONEMAL-LIKE PROTEIN"/>
    <property type="match status" value="1"/>
</dbReference>
<evidence type="ECO:0000256" key="5">
    <source>
        <dbReference type="PROSITE-ProRule" id="PRU00309"/>
    </source>
</evidence>
<keyword evidence="1" id="KW-0479">Metal-binding</keyword>
<accession>A0A6H5IB79</accession>
<evidence type="ECO:0000259" key="6">
    <source>
        <dbReference type="PROSITE" id="PS50950"/>
    </source>
</evidence>
<name>A0A6H5IB79_9HYME</name>
<proteinExistence type="predicted"/>
<dbReference type="SMART" id="SM00980">
    <property type="entry name" value="THAP"/>
    <property type="match status" value="1"/>
</dbReference>
<evidence type="ECO:0000256" key="2">
    <source>
        <dbReference type="ARBA" id="ARBA00022771"/>
    </source>
</evidence>
<evidence type="ECO:0000313" key="7">
    <source>
        <dbReference type="EMBL" id="CAB0032480.1"/>
    </source>
</evidence>
<dbReference type="GO" id="GO:0005524">
    <property type="term" value="F:ATP binding"/>
    <property type="evidence" value="ECO:0007669"/>
    <property type="project" value="InterPro"/>
</dbReference>
<evidence type="ECO:0000313" key="8">
    <source>
        <dbReference type="Proteomes" id="UP000479190"/>
    </source>
</evidence>